<evidence type="ECO:0000256" key="1">
    <source>
        <dbReference type="ARBA" id="ARBA00004141"/>
    </source>
</evidence>
<evidence type="ECO:0000256" key="9">
    <source>
        <dbReference type="ARBA" id="ARBA00022840"/>
    </source>
</evidence>
<reference evidence="22" key="1">
    <citation type="submission" date="2009-08" db="EMBL/GenBank/DDBJ databases">
        <title>Annotation of Salpingoeca rosetta.</title>
        <authorList>
            <consortium name="The Broad Institute Genome Sequencing Platform"/>
            <person name="Russ C."/>
            <person name="Cuomo C."/>
            <person name="Burger G."/>
            <person name="Gray M.W."/>
            <person name="Holland P.W.H."/>
            <person name="King N."/>
            <person name="Lang F.B.F."/>
            <person name="Roger A.J."/>
            <person name="Ruiz-Trillo I."/>
            <person name="Young S.K."/>
            <person name="Zeng Q."/>
            <person name="Gargeya S."/>
            <person name="Alvarado L."/>
            <person name="Berlin A."/>
            <person name="Chapman S.B."/>
            <person name="Chen Z."/>
            <person name="Freedman E."/>
            <person name="Gellesch M."/>
            <person name="Goldberg J."/>
            <person name="Griggs A."/>
            <person name="Gujja S."/>
            <person name="Heilman E."/>
            <person name="Heiman D."/>
            <person name="Howarth C."/>
            <person name="Mehta T."/>
            <person name="Neiman D."/>
            <person name="Pearson M."/>
            <person name="Roberts A."/>
            <person name="Saif S."/>
            <person name="Shea T."/>
            <person name="Shenoy N."/>
            <person name="Sisk P."/>
            <person name="Stolte C."/>
            <person name="Sykes S."/>
            <person name="White J."/>
            <person name="Yandava C."/>
            <person name="Haas B."/>
            <person name="Nusbaum C."/>
            <person name="Birren B."/>
        </authorList>
    </citation>
    <scope>NUCLEOTIDE SEQUENCE [LARGE SCALE GENOMIC DNA]</scope>
    <source>
        <strain evidence="22">ATCC 50818</strain>
    </source>
</reference>
<dbReference type="Pfam" id="PF16209">
    <property type="entry name" value="PhoLip_ATPase_N"/>
    <property type="match status" value="1"/>
</dbReference>
<feature type="binding site" evidence="17">
    <location>
        <position position="412"/>
    </location>
    <ligand>
        <name>Mg(2+)</name>
        <dbReference type="ChEBI" id="CHEBI:18420"/>
    </ligand>
</feature>
<dbReference type="GO" id="GO:0005802">
    <property type="term" value="C:trans-Golgi network"/>
    <property type="evidence" value="ECO:0007669"/>
    <property type="project" value="TreeGrafter"/>
</dbReference>
<evidence type="ECO:0000256" key="8">
    <source>
        <dbReference type="ARBA" id="ARBA00022741"/>
    </source>
</evidence>
<keyword evidence="9 16" id="KW-0067">ATP-binding</keyword>
<dbReference type="GO" id="GO:0016887">
    <property type="term" value="F:ATP hydrolysis activity"/>
    <property type="evidence" value="ECO:0007669"/>
    <property type="project" value="InterPro"/>
</dbReference>
<dbReference type="SUPFAM" id="SSF81665">
    <property type="entry name" value="Calcium ATPase, transmembrane domain M"/>
    <property type="match status" value="1"/>
</dbReference>
<evidence type="ECO:0000256" key="18">
    <source>
        <dbReference type="RuleBase" id="RU362033"/>
    </source>
</evidence>
<evidence type="ECO:0000259" key="19">
    <source>
        <dbReference type="Pfam" id="PF00122"/>
    </source>
</evidence>
<dbReference type="FunCoup" id="F2TVR5">
    <property type="interactions" value="1013"/>
</dbReference>
<gene>
    <name evidence="22" type="ORF">PTSG_00182</name>
</gene>
<comment type="similarity">
    <text evidence="3 18">Belongs to the cation transport ATPase (P-type) (TC 3.A.3) family. Type IV subfamily.</text>
</comment>
<dbReference type="OMA" id="YVYGQRN"/>
<feature type="binding site" evidence="16">
    <location>
        <position position="538"/>
    </location>
    <ligand>
        <name>ATP</name>
        <dbReference type="ChEBI" id="CHEBI:30616"/>
    </ligand>
</feature>
<evidence type="ECO:0000256" key="14">
    <source>
        <dbReference type="ARBA" id="ARBA00034036"/>
    </source>
</evidence>
<dbReference type="GO" id="GO:0005524">
    <property type="term" value="F:ATP binding"/>
    <property type="evidence" value="ECO:0007669"/>
    <property type="project" value="UniProtKB-UniRule"/>
</dbReference>
<dbReference type="InterPro" id="IPR001757">
    <property type="entry name" value="P_typ_ATPase"/>
</dbReference>
<accession>F2TVR5</accession>
<feature type="binding site" evidence="16">
    <location>
        <position position="594"/>
    </location>
    <ligand>
        <name>ATP</name>
        <dbReference type="ChEBI" id="CHEBI:30616"/>
    </ligand>
</feature>
<keyword evidence="13 18" id="KW-0472">Membrane</keyword>
<feature type="transmembrane region" description="Helical" evidence="18">
    <location>
        <begin position="992"/>
        <end position="1013"/>
    </location>
</feature>
<dbReference type="InterPro" id="IPR032630">
    <property type="entry name" value="P_typ_ATPase_c"/>
</dbReference>
<evidence type="ECO:0000256" key="17">
    <source>
        <dbReference type="PIRSR" id="PIRSR606539-3"/>
    </source>
</evidence>
<dbReference type="InterPro" id="IPR008250">
    <property type="entry name" value="ATPase_P-typ_transduc_dom_A_sf"/>
</dbReference>
<dbReference type="InterPro" id="IPR036412">
    <property type="entry name" value="HAD-like_sf"/>
</dbReference>
<feature type="binding site" evidence="16">
    <location>
        <position position="414"/>
    </location>
    <ligand>
        <name>ATP</name>
        <dbReference type="ChEBI" id="CHEBI:30616"/>
    </ligand>
</feature>
<evidence type="ECO:0000256" key="12">
    <source>
        <dbReference type="ARBA" id="ARBA00022989"/>
    </source>
</evidence>
<keyword evidence="6 18" id="KW-0812">Transmembrane</keyword>
<feature type="domain" description="P-type ATPase A" evidence="19">
    <location>
        <begin position="130"/>
        <end position="192"/>
    </location>
</feature>
<keyword evidence="12 18" id="KW-1133">Transmembrane helix</keyword>
<dbReference type="Gene3D" id="3.40.1110.10">
    <property type="entry name" value="Calcium-transporting ATPase, cytoplasmic domain N"/>
    <property type="match status" value="1"/>
</dbReference>
<keyword evidence="4" id="KW-1003">Cell membrane</keyword>
<evidence type="ECO:0000256" key="15">
    <source>
        <dbReference type="PIRSR" id="PIRSR606539-1"/>
    </source>
</evidence>
<dbReference type="EC" id="7.6.2.1" evidence="18"/>
<feature type="binding site" evidence="16">
    <location>
        <position position="792"/>
    </location>
    <ligand>
        <name>ATP</name>
        <dbReference type="ChEBI" id="CHEBI:30616"/>
    </ligand>
</feature>
<dbReference type="PANTHER" id="PTHR24092">
    <property type="entry name" value="PROBABLE PHOSPHOLIPID-TRANSPORTING ATPASE"/>
    <property type="match status" value="1"/>
</dbReference>
<keyword evidence="7 17" id="KW-0479">Metal-binding</keyword>
<feature type="binding site" evidence="16">
    <location>
        <position position="674"/>
    </location>
    <ligand>
        <name>ATP</name>
        <dbReference type="ChEBI" id="CHEBI:30616"/>
    </ligand>
</feature>
<dbReference type="GO" id="GO:0045332">
    <property type="term" value="P:phospholipid translocation"/>
    <property type="evidence" value="ECO:0007669"/>
    <property type="project" value="TreeGrafter"/>
</dbReference>
<keyword evidence="8 16" id="KW-0547">Nucleotide-binding</keyword>
<comment type="catalytic activity">
    <reaction evidence="14 18">
        <text>ATP + H2O + phospholipidSide 1 = ADP + phosphate + phospholipidSide 2.</text>
        <dbReference type="EC" id="7.6.2.1"/>
    </reaction>
</comment>
<dbReference type="Proteomes" id="UP000007799">
    <property type="component" value="Unassembled WGS sequence"/>
</dbReference>
<dbReference type="InterPro" id="IPR032631">
    <property type="entry name" value="P-type_ATPase_N"/>
</dbReference>
<dbReference type="InterPro" id="IPR018303">
    <property type="entry name" value="ATPase_P-typ_P_site"/>
</dbReference>
<dbReference type="InParanoid" id="F2TVR5"/>
<dbReference type="SFLD" id="SFLDF00027">
    <property type="entry name" value="p-type_atpase"/>
    <property type="match status" value="1"/>
</dbReference>
<dbReference type="CDD" id="cd02073">
    <property type="entry name" value="P-type_ATPase_APLT_Dnf-like"/>
    <property type="match status" value="1"/>
</dbReference>
<feature type="transmembrane region" description="Helical" evidence="18">
    <location>
        <begin position="877"/>
        <end position="898"/>
    </location>
</feature>
<dbReference type="FunFam" id="2.70.150.10:FF:000021">
    <property type="entry name" value="Phospholipid-transporting ATPase"/>
    <property type="match status" value="1"/>
</dbReference>
<dbReference type="SUPFAM" id="SSF56784">
    <property type="entry name" value="HAD-like"/>
    <property type="match status" value="1"/>
</dbReference>
<dbReference type="GO" id="GO:0000287">
    <property type="term" value="F:magnesium ion binding"/>
    <property type="evidence" value="ECO:0007669"/>
    <property type="project" value="UniProtKB-UniRule"/>
</dbReference>
<sequence length="1136" mass="128490">MELEDDIVDAPHNPISVSGSSTEFDLNGEEAQRAFVVKEHGANEHHNFCSNRISTAKYNLATFFPKFLYEQFSRHANLFFLFIALIQQIPNVSPTGQWTTALPLSIVLIMTAVKELAEDFKRHKADNEVNRRKVKVFRDLTFRTARWTEVRVGDVVKVLNNQYFPADLVLLSSSEPEAMCYVETANLDGETNLKIRQGHPQTAHLLTRERIRTLQARVECETPNERLYKFVGNIIITRPDGSENVVPLGADQFLQRGAQLKNTPWVYGVVVFTGHESKLLKNNKAAPIKRSNVDDVYNRQIIYLFFTLVSLAVMCTIAYAVWTGEHRSDWYLGFKSKPPLSPGLTLFTFMILFNNLIPISLIITLDIVKYFQALVFINNDVEMYDEATDTPARARTSALNEELGQVQYIFSDKTGTLTCNEMVFLKCSIAGVAYGDVQQDPGVFSDPALLDNLTSGHDTASVIREWLTLLAVCHTVIPERDRTDPDVIVYQAASPDEAALVSAVKRLGFSFNVRQPDRVVINALGSDETFFILNVLEFNSTRKRMSVIVRDESGAIKLLTKGADSVIFERLSQNQPFADATKEHLHRFATEGLRTLCVGVRLLREEEYNEWARVYEEASTAIHDRAAKLDRAAELIEKDLFLLGATAIEDRLQEQVPETIQALANAGINIWVCTGDKQETAINIGFSCRLLNSTMDLLIANETTLPATMAWCERELEALEDHGDRPLALIIDGPTLEFALDQSLRLRWLQLAKACKAVVCCRVSPLQKAEVVRLVKENERAITLAIGDGANDVAMIQAAHVGVGISGKEGLQAARASDYSIGQFRFLQRLLLVHGAWSYRRVTMLILYSFYKNIALYLIELWYAFSNGFSGQILFERWTIATYNVAFTLLPPVAIGIFDQHLSAETLLAMPHLYKSGPRREHFNTRVFWGWTLNSIFHSVILFWLPLEMFRGDTITADGQVGGQWVLGHVVYSIVVYTVTLKAALVTESWTIYNHIAVWGSALIWLVFTFAYFELWAAPGVSIAHEVFGIGRYMYRSARVWFSFLVIPALALLRDVVFVLVRHLLFPTEEVRLQRLERRHQVIAKMPEQLWAEMHGRGTAQDYTGYAFSQNENTDSITQMEIIRRYDTTVEKPQGE</sequence>
<dbReference type="SUPFAM" id="SSF81660">
    <property type="entry name" value="Metal cation-transporting ATPase, ATP-binding domain N"/>
    <property type="match status" value="1"/>
</dbReference>
<dbReference type="eggNOG" id="KOG0206">
    <property type="taxonomic scope" value="Eukaryota"/>
</dbReference>
<dbReference type="PRINTS" id="PR00119">
    <property type="entry name" value="CATATPASE"/>
</dbReference>
<keyword evidence="10 17" id="KW-0460">Magnesium</keyword>
<comment type="cofactor">
    <cofactor evidence="17">
        <name>Mg(2+)</name>
        <dbReference type="ChEBI" id="CHEBI:18420"/>
    </cofactor>
</comment>
<feature type="transmembrane region" description="Helical" evidence="18">
    <location>
        <begin position="301"/>
        <end position="322"/>
    </location>
</feature>
<evidence type="ECO:0000256" key="10">
    <source>
        <dbReference type="ARBA" id="ARBA00022842"/>
    </source>
</evidence>
<evidence type="ECO:0000259" key="21">
    <source>
        <dbReference type="Pfam" id="PF16212"/>
    </source>
</evidence>
<feature type="transmembrane region" description="Helical" evidence="18">
    <location>
        <begin position="927"/>
        <end position="945"/>
    </location>
</feature>
<proteinExistence type="inferred from homology"/>
<dbReference type="FunFam" id="3.40.50.1000:FF:000001">
    <property type="entry name" value="Phospholipid-transporting ATPase IC"/>
    <property type="match status" value="1"/>
</dbReference>
<dbReference type="NCBIfam" id="TIGR01494">
    <property type="entry name" value="ATPase_P-type"/>
    <property type="match status" value="1"/>
</dbReference>
<evidence type="ECO:0000256" key="13">
    <source>
        <dbReference type="ARBA" id="ARBA00023136"/>
    </source>
</evidence>
<dbReference type="InterPro" id="IPR023298">
    <property type="entry name" value="ATPase_P-typ_TM_dom_sf"/>
</dbReference>
<comment type="subcellular location">
    <subcellularLocation>
        <location evidence="2">Cell membrane</location>
    </subcellularLocation>
    <subcellularLocation>
        <location evidence="1 18">Membrane</location>
        <topology evidence="1 18">Multi-pass membrane protein</topology>
    </subcellularLocation>
</comment>
<feature type="binding site" evidence="17">
    <location>
        <position position="792"/>
    </location>
    <ligand>
        <name>Mg(2+)</name>
        <dbReference type="ChEBI" id="CHEBI:18420"/>
    </ligand>
</feature>
<feature type="binding site" evidence="16">
    <location>
        <position position="561"/>
    </location>
    <ligand>
        <name>ATP</name>
        <dbReference type="ChEBI" id="CHEBI:30616"/>
    </ligand>
</feature>
<evidence type="ECO:0000256" key="4">
    <source>
        <dbReference type="ARBA" id="ARBA00022475"/>
    </source>
</evidence>
<dbReference type="GO" id="GO:0005886">
    <property type="term" value="C:plasma membrane"/>
    <property type="evidence" value="ECO:0007669"/>
    <property type="project" value="UniProtKB-SubCell"/>
</dbReference>
<evidence type="ECO:0000256" key="6">
    <source>
        <dbReference type="ARBA" id="ARBA00022692"/>
    </source>
</evidence>
<dbReference type="Pfam" id="PF13246">
    <property type="entry name" value="Cation_ATPase"/>
    <property type="match status" value="1"/>
</dbReference>
<evidence type="ECO:0000259" key="20">
    <source>
        <dbReference type="Pfam" id="PF16209"/>
    </source>
</evidence>
<evidence type="ECO:0000256" key="16">
    <source>
        <dbReference type="PIRSR" id="PIRSR606539-2"/>
    </source>
</evidence>
<dbReference type="InterPro" id="IPR023299">
    <property type="entry name" value="ATPase_P-typ_cyto_dom_N"/>
</dbReference>
<dbReference type="Pfam" id="PF00122">
    <property type="entry name" value="E1-E2_ATPase"/>
    <property type="match status" value="1"/>
</dbReference>
<feature type="binding site" evidence="17">
    <location>
        <position position="414"/>
    </location>
    <ligand>
        <name>Mg(2+)</name>
        <dbReference type="ChEBI" id="CHEBI:18420"/>
    </ligand>
</feature>
<evidence type="ECO:0000256" key="2">
    <source>
        <dbReference type="ARBA" id="ARBA00004236"/>
    </source>
</evidence>
<dbReference type="OrthoDB" id="377733at2759"/>
<dbReference type="RefSeq" id="XP_004998733.1">
    <property type="nucleotide sequence ID" value="XM_004998676.1"/>
</dbReference>
<dbReference type="GO" id="GO:0140326">
    <property type="term" value="F:ATPase-coupled intramembrane lipid transporter activity"/>
    <property type="evidence" value="ECO:0007669"/>
    <property type="project" value="UniProtKB-EC"/>
</dbReference>
<feature type="transmembrane region" description="Helical" evidence="18">
    <location>
        <begin position="845"/>
        <end position="865"/>
    </location>
</feature>
<keyword evidence="11 18" id="KW-1278">Translocase</keyword>
<dbReference type="InterPro" id="IPR044492">
    <property type="entry name" value="P_typ_ATPase_HD_dom"/>
</dbReference>
<dbReference type="InterPro" id="IPR006539">
    <property type="entry name" value="P-type_ATPase_IV"/>
</dbReference>
<feature type="active site" description="4-aspartylphosphate intermediate" evidence="15">
    <location>
        <position position="412"/>
    </location>
</feature>
<feature type="domain" description="P-type ATPase C-terminal" evidence="21">
    <location>
        <begin position="814"/>
        <end position="1068"/>
    </location>
</feature>
<evidence type="ECO:0000313" key="22">
    <source>
        <dbReference type="EMBL" id="EGD72161.1"/>
    </source>
</evidence>
<dbReference type="PANTHER" id="PTHR24092:SF150">
    <property type="entry name" value="PHOSPHOLIPID-TRANSPORTING ATPASE"/>
    <property type="match status" value="1"/>
</dbReference>
<dbReference type="Pfam" id="PF16212">
    <property type="entry name" value="PhoLip_ATPase_C"/>
    <property type="match status" value="1"/>
</dbReference>
<keyword evidence="23" id="KW-1185">Reference proteome</keyword>
<feature type="binding site" evidence="17">
    <location>
        <position position="788"/>
    </location>
    <ligand>
        <name>Mg(2+)</name>
        <dbReference type="ChEBI" id="CHEBI:18420"/>
    </ligand>
</feature>
<dbReference type="Gene3D" id="2.70.150.10">
    <property type="entry name" value="Calcium-transporting ATPase, cytoplasmic transduction domain A"/>
    <property type="match status" value="1"/>
</dbReference>
<dbReference type="STRING" id="946362.F2TVR5"/>
<feature type="binding site" evidence="16">
    <location>
        <position position="497"/>
    </location>
    <ligand>
        <name>ATP</name>
        <dbReference type="ChEBI" id="CHEBI:30616"/>
    </ligand>
</feature>
<dbReference type="InterPro" id="IPR059000">
    <property type="entry name" value="ATPase_P-type_domA"/>
</dbReference>
<feature type="binding site" evidence="16">
    <location>
        <position position="762"/>
    </location>
    <ligand>
        <name>ATP</name>
        <dbReference type="ChEBI" id="CHEBI:30616"/>
    </ligand>
</feature>
<feature type="transmembrane region" description="Helical" evidence="18">
    <location>
        <begin position="965"/>
        <end position="985"/>
    </location>
</feature>
<dbReference type="SFLD" id="SFLDG00002">
    <property type="entry name" value="C1.7:_P-type_atpase_like"/>
    <property type="match status" value="1"/>
</dbReference>
<keyword evidence="5" id="KW-0597">Phosphoprotein</keyword>
<evidence type="ECO:0000256" key="3">
    <source>
        <dbReference type="ARBA" id="ARBA00008109"/>
    </source>
</evidence>
<feature type="binding site" evidence="16">
    <location>
        <position position="768"/>
    </location>
    <ligand>
        <name>ATP</name>
        <dbReference type="ChEBI" id="CHEBI:30616"/>
    </ligand>
</feature>
<feature type="transmembrane region" description="Helical" evidence="18">
    <location>
        <begin position="1041"/>
        <end position="1065"/>
    </location>
</feature>
<feature type="binding site" evidence="16">
    <location>
        <position position="675"/>
    </location>
    <ligand>
        <name>ATP</name>
        <dbReference type="ChEBI" id="CHEBI:30616"/>
    </ligand>
</feature>
<feature type="binding site" evidence="16">
    <location>
        <position position="413"/>
    </location>
    <ligand>
        <name>ATP</name>
        <dbReference type="ChEBI" id="CHEBI:30616"/>
    </ligand>
</feature>
<dbReference type="Gene3D" id="3.40.50.1000">
    <property type="entry name" value="HAD superfamily/HAD-like"/>
    <property type="match status" value="1"/>
</dbReference>
<feature type="binding site" evidence="16">
    <location>
        <position position="676"/>
    </location>
    <ligand>
        <name>ATP</name>
        <dbReference type="ChEBI" id="CHEBI:30616"/>
    </ligand>
</feature>
<evidence type="ECO:0000256" key="7">
    <source>
        <dbReference type="ARBA" id="ARBA00022723"/>
    </source>
</evidence>
<evidence type="ECO:0000313" key="23">
    <source>
        <dbReference type="Proteomes" id="UP000007799"/>
    </source>
</evidence>
<dbReference type="NCBIfam" id="TIGR01652">
    <property type="entry name" value="ATPase-Plipid"/>
    <property type="match status" value="1"/>
</dbReference>
<feature type="domain" description="P-type ATPase N-terminal" evidence="20">
    <location>
        <begin position="38"/>
        <end position="100"/>
    </location>
</feature>
<feature type="transmembrane region" description="Helical" evidence="18">
    <location>
        <begin position="342"/>
        <end position="365"/>
    </location>
</feature>
<organism evidence="23">
    <name type="scientific">Salpingoeca rosetta (strain ATCC 50818 / BSB-021)</name>
    <dbReference type="NCBI Taxonomy" id="946362"/>
    <lineage>
        <taxon>Eukaryota</taxon>
        <taxon>Choanoflagellata</taxon>
        <taxon>Craspedida</taxon>
        <taxon>Salpingoecidae</taxon>
        <taxon>Salpingoeca</taxon>
    </lineage>
</organism>
<dbReference type="SFLD" id="SFLDS00003">
    <property type="entry name" value="Haloacid_Dehalogenase"/>
    <property type="match status" value="1"/>
</dbReference>
<dbReference type="FunFam" id="3.40.50.1000:FF:000014">
    <property type="entry name" value="Phospholipid-transporting ATPase"/>
    <property type="match status" value="1"/>
</dbReference>
<dbReference type="FunFam" id="3.40.1110.10:FF:000087">
    <property type="entry name" value="Phospholipid-transporting ATPase"/>
    <property type="match status" value="1"/>
</dbReference>
<dbReference type="InterPro" id="IPR023214">
    <property type="entry name" value="HAD_sf"/>
</dbReference>
<dbReference type="GeneID" id="16067742"/>
<dbReference type="SUPFAM" id="SSF81653">
    <property type="entry name" value="Calcium ATPase, transduction domain A"/>
    <property type="match status" value="1"/>
</dbReference>
<dbReference type="EMBL" id="GL832955">
    <property type="protein sequence ID" value="EGD72161.1"/>
    <property type="molecule type" value="Genomic_DNA"/>
</dbReference>
<dbReference type="KEGG" id="sre:PTSG_00182"/>
<protein>
    <recommendedName>
        <fullName evidence="18">Phospholipid-transporting ATPase</fullName>
        <ecNumber evidence="18">7.6.2.1</ecNumber>
    </recommendedName>
</protein>
<evidence type="ECO:0000256" key="11">
    <source>
        <dbReference type="ARBA" id="ARBA00022967"/>
    </source>
</evidence>
<feature type="binding site" evidence="16">
    <location>
        <position position="412"/>
    </location>
    <ligand>
        <name>ATP</name>
        <dbReference type="ChEBI" id="CHEBI:30616"/>
    </ligand>
</feature>
<dbReference type="PROSITE" id="PS00154">
    <property type="entry name" value="ATPASE_E1_E2"/>
    <property type="match status" value="1"/>
</dbReference>
<dbReference type="AlphaFoldDB" id="F2TVR5"/>
<name>F2TVR5_SALR5</name>
<evidence type="ECO:0000256" key="5">
    <source>
        <dbReference type="ARBA" id="ARBA00022553"/>
    </source>
</evidence>
<feature type="binding site" evidence="16">
    <location>
        <position position="791"/>
    </location>
    <ligand>
        <name>ATP</name>
        <dbReference type="ChEBI" id="CHEBI:30616"/>
    </ligand>
</feature>